<organism evidence="3 4">
    <name type="scientific">Citrullus colocynthis</name>
    <name type="common">colocynth</name>
    <dbReference type="NCBI Taxonomy" id="252529"/>
    <lineage>
        <taxon>Eukaryota</taxon>
        <taxon>Viridiplantae</taxon>
        <taxon>Streptophyta</taxon>
        <taxon>Embryophyta</taxon>
        <taxon>Tracheophyta</taxon>
        <taxon>Spermatophyta</taxon>
        <taxon>Magnoliopsida</taxon>
        <taxon>eudicotyledons</taxon>
        <taxon>Gunneridae</taxon>
        <taxon>Pentapetalae</taxon>
        <taxon>rosids</taxon>
        <taxon>fabids</taxon>
        <taxon>Cucurbitales</taxon>
        <taxon>Cucurbitaceae</taxon>
        <taxon>Benincaseae</taxon>
        <taxon>Citrullus</taxon>
    </lineage>
</organism>
<dbReference type="EMBL" id="OZ021735">
    <property type="protein sequence ID" value="CAK9308622.1"/>
    <property type="molecule type" value="Genomic_DNA"/>
</dbReference>
<keyword evidence="4" id="KW-1185">Reference proteome</keyword>
<name>A0ABP0XLQ9_9ROSI</name>
<dbReference type="Gene3D" id="1.10.287.110">
    <property type="entry name" value="DnaJ domain"/>
    <property type="match status" value="1"/>
</dbReference>
<accession>A0ABP0XLQ9</accession>
<dbReference type="PANTHER" id="PTHR45432">
    <property type="entry name" value="CHAPERONE PROTEIN DNAJ 11, CHLOROPLASTIC-LIKE"/>
    <property type="match status" value="1"/>
</dbReference>
<evidence type="ECO:0000259" key="2">
    <source>
        <dbReference type="PROSITE" id="PS50076"/>
    </source>
</evidence>
<dbReference type="SMART" id="SM00271">
    <property type="entry name" value="DnaJ"/>
    <property type="match status" value="1"/>
</dbReference>
<reference evidence="3 4" key="1">
    <citation type="submission" date="2024-03" db="EMBL/GenBank/DDBJ databases">
        <authorList>
            <person name="Gkanogiannis A."/>
            <person name="Becerra Lopez-Lavalle L."/>
        </authorList>
    </citation>
    <scope>NUCLEOTIDE SEQUENCE [LARGE SCALE GENOMIC DNA]</scope>
</reference>
<dbReference type="PRINTS" id="PR00625">
    <property type="entry name" value="JDOMAIN"/>
</dbReference>
<dbReference type="InterPro" id="IPR001623">
    <property type="entry name" value="DnaJ_domain"/>
</dbReference>
<dbReference type="Proteomes" id="UP001642487">
    <property type="component" value="Chromosome 1"/>
</dbReference>
<dbReference type="PANTHER" id="PTHR45432:SF6">
    <property type="entry name" value="J DOMAIN-CONTAINING PROTEIN"/>
    <property type="match status" value="1"/>
</dbReference>
<evidence type="ECO:0000313" key="4">
    <source>
        <dbReference type="Proteomes" id="UP001642487"/>
    </source>
</evidence>
<gene>
    <name evidence="3" type="ORF">CITCOLO1_LOCUS135</name>
</gene>
<feature type="region of interest" description="Disordered" evidence="1">
    <location>
        <begin position="1"/>
        <end position="23"/>
    </location>
</feature>
<feature type="compositionally biased region" description="Polar residues" evidence="1">
    <location>
        <begin position="11"/>
        <end position="23"/>
    </location>
</feature>
<dbReference type="CDD" id="cd06257">
    <property type="entry name" value="DnaJ"/>
    <property type="match status" value="1"/>
</dbReference>
<feature type="domain" description="J" evidence="2">
    <location>
        <begin position="27"/>
        <end position="97"/>
    </location>
</feature>
<dbReference type="Pfam" id="PF00226">
    <property type="entry name" value="DnaJ"/>
    <property type="match status" value="1"/>
</dbReference>
<dbReference type="InterPro" id="IPR036869">
    <property type="entry name" value="J_dom_sf"/>
</dbReference>
<dbReference type="PROSITE" id="PS50076">
    <property type="entry name" value="DNAJ_2"/>
    <property type="match status" value="1"/>
</dbReference>
<sequence>MSATKLFASPMASSVQVATGSRRSSASLYDILRVNHNASSVEIKTAYRTLAKIYHPDSLRRSDSDSSFDDGCSFLEIHNAYETLSDPATRAHYDLALAALSRRSFPRSSRSRPHRRWETDQCW</sequence>
<proteinExistence type="predicted"/>
<protein>
    <recommendedName>
        <fullName evidence="2">J domain-containing protein</fullName>
    </recommendedName>
</protein>
<feature type="region of interest" description="Disordered" evidence="1">
    <location>
        <begin position="103"/>
        <end position="123"/>
    </location>
</feature>
<dbReference type="SUPFAM" id="SSF46565">
    <property type="entry name" value="Chaperone J-domain"/>
    <property type="match status" value="1"/>
</dbReference>
<evidence type="ECO:0000313" key="3">
    <source>
        <dbReference type="EMBL" id="CAK9308622.1"/>
    </source>
</evidence>
<evidence type="ECO:0000256" key="1">
    <source>
        <dbReference type="SAM" id="MobiDB-lite"/>
    </source>
</evidence>